<name>A0ABV8I551_9ACTN</name>
<keyword evidence="3" id="KW-1185">Reference proteome</keyword>
<accession>A0ABV8I551</accession>
<dbReference type="InterPro" id="IPR027417">
    <property type="entry name" value="P-loop_NTPase"/>
</dbReference>
<feature type="domain" description="NACHT N-terminal Helical" evidence="1">
    <location>
        <begin position="2"/>
        <end position="221"/>
    </location>
</feature>
<dbReference type="SUPFAM" id="SSF52540">
    <property type="entry name" value="P-loop containing nucleoside triphosphate hydrolases"/>
    <property type="match status" value="1"/>
</dbReference>
<evidence type="ECO:0000259" key="1">
    <source>
        <dbReference type="Pfam" id="PF22738"/>
    </source>
</evidence>
<dbReference type="Pfam" id="PF22738">
    <property type="entry name" value="NNH7"/>
    <property type="match status" value="1"/>
</dbReference>
<dbReference type="InterPro" id="IPR054567">
    <property type="entry name" value="NNH7"/>
</dbReference>
<reference evidence="3" key="1">
    <citation type="journal article" date="2019" name="Int. J. Syst. Evol. Microbiol.">
        <title>The Global Catalogue of Microorganisms (GCM) 10K type strain sequencing project: providing services to taxonomists for standard genome sequencing and annotation.</title>
        <authorList>
            <consortium name="The Broad Institute Genomics Platform"/>
            <consortium name="The Broad Institute Genome Sequencing Center for Infectious Disease"/>
            <person name="Wu L."/>
            <person name="Ma J."/>
        </authorList>
    </citation>
    <scope>NUCLEOTIDE SEQUENCE [LARGE SCALE GENOMIC DNA]</scope>
    <source>
        <strain evidence="3">TBRC 4489</strain>
    </source>
</reference>
<evidence type="ECO:0000313" key="2">
    <source>
        <dbReference type="EMBL" id="MFC4059301.1"/>
    </source>
</evidence>
<dbReference type="RefSeq" id="WP_377287621.1">
    <property type="nucleotide sequence ID" value="NZ_JBHSBM010000017.1"/>
</dbReference>
<evidence type="ECO:0000313" key="3">
    <source>
        <dbReference type="Proteomes" id="UP001595850"/>
    </source>
</evidence>
<comment type="caution">
    <text evidence="2">The sequence shown here is derived from an EMBL/GenBank/DDBJ whole genome shotgun (WGS) entry which is preliminary data.</text>
</comment>
<gene>
    <name evidence="2" type="ORF">ACFOWE_13425</name>
</gene>
<dbReference type="Gene3D" id="3.40.50.300">
    <property type="entry name" value="P-loop containing nucleotide triphosphate hydrolases"/>
    <property type="match status" value="1"/>
</dbReference>
<sequence length="1102" mass="119865">MAKPISYADAVRMLGDEPVVTALNDVFGGALLSAATLGLSDALSWFDPKPDAVRLGHKLVGGLRDKITGLGRHDRTRRLQAAHAIIVLTAFYEAIDEIGLPFSAKEIELGPEDLVAIATVENASGVLASSLLHHGLPVPQAHRPYEEALESLRAYYAEIGTDLLGHLHGLAVWWNLDATRRDRALRTLQGGLADAALARYEVLYRQLAVDFPEFAFWAGLGQHRATREELRTGLAELSRLLTGLTPGRVPDHQLTALTLANEAALGRPVTESAEQLDGLTFPTLGSAYIDPGFKVADAPDGADLGTEERWETLRVRDDLPLFLAGHLTSSRAVEAPLVVLGQPGAGKSVLVKVLAARLGAEGFLPVRVPLRSVSADAQIQEQIEQAVHSATGERLSWPDLARSGGGALPVVLLDGLDELLQATGVQRADYLVQVADFQRREAELGRPVAVVVTTRTAVADRCRLPAGTLAVRLEPFDDGRVERWLRVWNAANAGYFASRGLRPLSAEAAAAHRELAGQPLLLLMLALYDAHPDSNGVLDGEGMSGAELYERLLVRFAGREVDKHHAGLAPRERGRAVEHELLRLSVTAFAMFNRGRQWVTAEELDADLAALLPGPPPAAPAGFQAALSQADLAVGSFFFVHRSQAVRDRRELRTYEFLHATFGEYLVARLLHRVLADLADQEERASPLLGGSGPVDGLLHALTSFTVLTTRPPVLDFLAQLAGGDDRLKPLLIRLFQAREERTDRSYEAYRPVPGLSVIARHACYGANLVLLAVHLSGDLRVSELCRPGEDPVRLWRSLAPLWRAALTSEQWQGTVGGLAAVRMYDDGLRDLRLLSGRGSASDTVDLAWTLDLGEDGVYYDIAYLEPADLRASTGLLCLPEVDLFVALSDAFDDGDALLQSLGAFEAPGGSTVTSMAAALIRVLMASRIEDAEELSRIYRAACSIATRPSHAHLDSTLPVILSRLEQDLPRLPRETSIEILEGLAPFRDRCAAPFVRCALALTARHQVYAQAERWLRLEEAVSPLVALLTVTTVIELGPDMDPENIASQAFRAVREFDAADLLMVHHEDPQLYHRAMKIITAYGEPYGLAHLEWQDMLNPHA</sequence>
<protein>
    <submittedName>
        <fullName evidence="2">NACHT domain-containing protein</fullName>
    </submittedName>
</protein>
<proteinExistence type="predicted"/>
<organism evidence="2 3">
    <name type="scientific">Planomonospora corallina</name>
    <dbReference type="NCBI Taxonomy" id="1806052"/>
    <lineage>
        <taxon>Bacteria</taxon>
        <taxon>Bacillati</taxon>
        <taxon>Actinomycetota</taxon>
        <taxon>Actinomycetes</taxon>
        <taxon>Streptosporangiales</taxon>
        <taxon>Streptosporangiaceae</taxon>
        <taxon>Planomonospora</taxon>
    </lineage>
</organism>
<dbReference type="EMBL" id="JBHSBM010000017">
    <property type="protein sequence ID" value="MFC4059301.1"/>
    <property type="molecule type" value="Genomic_DNA"/>
</dbReference>
<dbReference type="Proteomes" id="UP001595850">
    <property type="component" value="Unassembled WGS sequence"/>
</dbReference>